<dbReference type="RefSeq" id="WP_343130628.1">
    <property type="nucleotide sequence ID" value="NZ_JBCITK010000001.1"/>
</dbReference>
<dbReference type="InterPro" id="IPR027417">
    <property type="entry name" value="P-loop_NTPase"/>
</dbReference>
<dbReference type="Pfam" id="PF13476">
    <property type="entry name" value="AAA_23"/>
    <property type="match status" value="1"/>
</dbReference>
<evidence type="ECO:0000256" key="3">
    <source>
        <dbReference type="ARBA" id="ARBA00013368"/>
    </source>
</evidence>
<proteinExistence type="inferred from homology"/>
<gene>
    <name evidence="6" type="ORF">MKY91_11450</name>
</gene>
<dbReference type="Gene3D" id="1.10.287.510">
    <property type="entry name" value="Helix hairpin bin"/>
    <property type="match status" value="1"/>
</dbReference>
<dbReference type="SUPFAM" id="SSF75712">
    <property type="entry name" value="Rad50 coiled-coil Zn hook"/>
    <property type="match status" value="1"/>
</dbReference>
<organism evidence="6 7">
    <name type="scientific">Alkalicoccobacillus gibsonii</name>
    <dbReference type="NCBI Taxonomy" id="79881"/>
    <lineage>
        <taxon>Bacteria</taxon>
        <taxon>Bacillati</taxon>
        <taxon>Bacillota</taxon>
        <taxon>Bacilli</taxon>
        <taxon>Bacillales</taxon>
        <taxon>Bacillaceae</taxon>
        <taxon>Alkalicoccobacillus</taxon>
    </lineage>
</organism>
<dbReference type="Proteomes" id="UP001418796">
    <property type="component" value="Unassembled WGS sequence"/>
</dbReference>
<dbReference type="PANTHER" id="PTHR32114:SF2">
    <property type="entry name" value="ABC TRANSPORTER ABCH.3"/>
    <property type="match status" value="1"/>
</dbReference>
<feature type="domain" description="Rad50/SbcC-type AAA" evidence="5">
    <location>
        <begin position="7"/>
        <end position="321"/>
    </location>
</feature>
<protein>
    <recommendedName>
        <fullName evidence="3">Nuclease SbcCD subunit C</fullName>
    </recommendedName>
</protein>
<evidence type="ECO:0000256" key="1">
    <source>
        <dbReference type="ARBA" id="ARBA00006930"/>
    </source>
</evidence>
<comment type="similarity">
    <text evidence="1">Belongs to the SMC family. SbcC subfamily.</text>
</comment>
<name>A0ABU9VIT4_9BACI</name>
<evidence type="ECO:0000313" key="6">
    <source>
        <dbReference type="EMBL" id="MEN0643764.1"/>
    </source>
</evidence>
<feature type="coiled-coil region" evidence="4">
    <location>
        <begin position="210"/>
        <end position="237"/>
    </location>
</feature>
<keyword evidence="7" id="KW-1185">Reference proteome</keyword>
<evidence type="ECO:0000256" key="4">
    <source>
        <dbReference type="SAM" id="Coils"/>
    </source>
</evidence>
<comment type="subunit">
    <text evidence="2">Heterodimer of SbcC and SbcD.</text>
</comment>
<evidence type="ECO:0000313" key="7">
    <source>
        <dbReference type="Proteomes" id="UP001418796"/>
    </source>
</evidence>
<evidence type="ECO:0000256" key="2">
    <source>
        <dbReference type="ARBA" id="ARBA00011322"/>
    </source>
</evidence>
<reference evidence="6 7" key="1">
    <citation type="submission" date="2024-03" db="EMBL/GenBank/DDBJ databases">
        <title>Bacilli Hybrid Assemblies.</title>
        <authorList>
            <person name="Kovac J."/>
        </authorList>
    </citation>
    <scope>NUCLEOTIDE SEQUENCE [LARGE SCALE GENOMIC DNA]</scope>
    <source>
        <strain evidence="6 7">FSL R7-0666</strain>
    </source>
</reference>
<sequence>MNNILDVRLENFQSHLDSQFTFADGLNVLIGQSDSGKTAVIRGIRWALFNQPRGTDFIRAGSDFVRVTIQFESGDRLIRERTASKNRYMIKKNGQEQQVFESFGQHVPQEVLDLHGMRPLRIDRDHELTIHLAQQLDGPFLLEQPGSMRAKTIGRISGAHYLDAAIRDTSRDLHSLNQSKRWSEEQTEQLKKDLEPYEQVIRSGEQLEKASHLFEEIKSKQARLESLQSKHQDLHTNQQLMKQSQDKLDSLKELPTIESMLYRLEWMIQRQSVFKKLHEQQQTYTEQLLKVERFLQLTESIEEAAEKERRAKTLEQKRAALIKLNDQYTQLTAIESKAYHMISQTKFVTQIPSNWEESVKQTGQRVKRLISLKDQIMAINEQLAKQHKQLETVAQIEMATLKVNQIDETYNKYQQMIEKKQAYTEIRKRMKDGEQFIQTKKQELEQLAVQYEELAKKDGICPTCGQVIEINHNHG</sequence>
<comment type="caution">
    <text evidence="6">The sequence shown here is derived from an EMBL/GenBank/DDBJ whole genome shotgun (WGS) entry which is preliminary data.</text>
</comment>
<dbReference type="InterPro" id="IPR038729">
    <property type="entry name" value="Rad50/SbcC_AAA"/>
</dbReference>
<dbReference type="Gene3D" id="3.40.50.300">
    <property type="entry name" value="P-loop containing nucleotide triphosphate hydrolases"/>
    <property type="match status" value="1"/>
</dbReference>
<dbReference type="PANTHER" id="PTHR32114">
    <property type="entry name" value="ABC TRANSPORTER ABCH.3"/>
    <property type="match status" value="1"/>
</dbReference>
<keyword evidence="4" id="KW-0175">Coiled coil</keyword>
<evidence type="ECO:0000259" key="5">
    <source>
        <dbReference type="Pfam" id="PF13476"/>
    </source>
</evidence>
<feature type="coiled-coil region" evidence="4">
    <location>
        <begin position="297"/>
        <end position="331"/>
    </location>
</feature>
<accession>A0ABU9VIT4</accession>
<dbReference type="EMBL" id="JBCITK010000001">
    <property type="protein sequence ID" value="MEN0643764.1"/>
    <property type="molecule type" value="Genomic_DNA"/>
</dbReference>
<dbReference type="SUPFAM" id="SSF52540">
    <property type="entry name" value="P-loop containing nucleoside triphosphate hydrolases"/>
    <property type="match status" value="1"/>
</dbReference>